<feature type="active site" description="Charge relay system" evidence="5">
    <location>
        <position position="249"/>
    </location>
</feature>
<comment type="similarity">
    <text evidence="1 5">Belongs to the peptidase S8 family.</text>
</comment>
<dbReference type="GO" id="GO:0006508">
    <property type="term" value="P:proteolysis"/>
    <property type="evidence" value="ECO:0007669"/>
    <property type="project" value="UniProtKB-KW"/>
</dbReference>
<dbReference type="PANTHER" id="PTHR43806">
    <property type="entry name" value="PEPTIDASE S8"/>
    <property type="match status" value="1"/>
</dbReference>
<feature type="domain" description="Peptidase S8/S53" evidence="8">
    <location>
        <begin position="240"/>
        <end position="518"/>
    </location>
</feature>
<feature type="region of interest" description="Disordered" evidence="6">
    <location>
        <begin position="165"/>
        <end position="194"/>
    </location>
</feature>
<feature type="active site" description="Charge relay system" evidence="5">
    <location>
        <position position="472"/>
    </location>
</feature>
<feature type="signal peptide" evidence="7">
    <location>
        <begin position="1"/>
        <end position="23"/>
    </location>
</feature>
<organism evidence="9 10">
    <name type="scientific">Hymenobacter actinosclerus</name>
    <dbReference type="NCBI Taxonomy" id="82805"/>
    <lineage>
        <taxon>Bacteria</taxon>
        <taxon>Pseudomonadati</taxon>
        <taxon>Bacteroidota</taxon>
        <taxon>Cytophagia</taxon>
        <taxon>Cytophagales</taxon>
        <taxon>Hymenobacteraceae</taxon>
        <taxon>Hymenobacter</taxon>
    </lineage>
</organism>
<dbReference type="GO" id="GO:0004252">
    <property type="term" value="F:serine-type endopeptidase activity"/>
    <property type="evidence" value="ECO:0007669"/>
    <property type="project" value="UniProtKB-UniRule"/>
</dbReference>
<dbReference type="PRINTS" id="PR00723">
    <property type="entry name" value="SUBTILISIN"/>
</dbReference>
<dbReference type="EMBL" id="FOHS01000002">
    <property type="protein sequence ID" value="SET42460.1"/>
    <property type="molecule type" value="Genomic_DNA"/>
</dbReference>
<dbReference type="PROSITE" id="PS51257">
    <property type="entry name" value="PROKAR_LIPOPROTEIN"/>
    <property type="match status" value="1"/>
</dbReference>
<evidence type="ECO:0000313" key="10">
    <source>
        <dbReference type="Proteomes" id="UP000198697"/>
    </source>
</evidence>
<keyword evidence="7" id="KW-0732">Signal</keyword>
<dbReference type="PROSITE" id="PS51892">
    <property type="entry name" value="SUBTILASE"/>
    <property type="match status" value="1"/>
</dbReference>
<keyword evidence="2 5" id="KW-0645">Protease</keyword>
<dbReference type="InterPro" id="IPR036852">
    <property type="entry name" value="Peptidase_S8/S53_dom_sf"/>
</dbReference>
<name>A0A1I0EBM0_9BACT</name>
<dbReference type="SUPFAM" id="SSF52743">
    <property type="entry name" value="Subtilisin-like"/>
    <property type="match status" value="1"/>
</dbReference>
<dbReference type="AlphaFoldDB" id="A0A1I0EBM0"/>
<sequence length="531" mass="55782">MRRFTLAPAALLALAFASCQVDNDRLASPLPDPKVALTSAQLDEHIFSTLRQRGEFDWNAAPAHTVWSALEQSDHVLSVGYQPTGGQAGATLPDDARQLPAWQQAREQVLALILAEEQKANPGLTADKLRVFEANSLPVLTVTVRQLRTIQALRASGLVRYAEPMGYEPNGQRPVTDGANSEPGTANRSGLLSSGCGNNTATAGLTAGPDYTVLSGGAKSSWNQQDQYHGIRAAWSQSTGQGQKILIIDTGASGEQENLGSAFNQGQSSGRTVERLVTYPRATIFGIPYGDTETPDDACGHGTSMAGAAAAPRGTDGAAVGVAYNANLIVVRAATDVFLDASREVQGVTDAYLLAANRADVRIISMSMGRLTSSGQMRDAIRYASDKGKLIFCAAGTSFDWSAGWVGVIYPASLPEAVAVTGMKDDLKTRCDECHTGAAVEFTVVMQRTANDRRPLTLAMSGDAPSTVGGSSVATASMAGMAAVVWARYPTETSTQILARLVAASSNRSRRDASFGWGRVNVATAVGAPAL</sequence>
<evidence type="ECO:0000256" key="5">
    <source>
        <dbReference type="PROSITE-ProRule" id="PRU01240"/>
    </source>
</evidence>
<proteinExistence type="inferred from homology"/>
<keyword evidence="3 5" id="KW-0378">Hydrolase</keyword>
<dbReference type="Proteomes" id="UP000198697">
    <property type="component" value="Unassembled WGS sequence"/>
</dbReference>
<reference evidence="10" key="1">
    <citation type="submission" date="2016-10" db="EMBL/GenBank/DDBJ databases">
        <authorList>
            <person name="Varghese N."/>
            <person name="Submissions S."/>
        </authorList>
    </citation>
    <scope>NUCLEOTIDE SEQUENCE [LARGE SCALE GENOMIC DNA]</scope>
    <source>
        <strain evidence="10">DSM 15310</strain>
    </source>
</reference>
<evidence type="ECO:0000313" key="9">
    <source>
        <dbReference type="EMBL" id="SET42460.1"/>
    </source>
</evidence>
<dbReference type="InterPro" id="IPR015500">
    <property type="entry name" value="Peptidase_S8_subtilisin-rel"/>
</dbReference>
<dbReference type="InterPro" id="IPR050131">
    <property type="entry name" value="Peptidase_S8_subtilisin-like"/>
</dbReference>
<dbReference type="RefSeq" id="WP_092770514.1">
    <property type="nucleotide sequence ID" value="NZ_FOHS01000002.1"/>
</dbReference>
<dbReference type="PANTHER" id="PTHR43806:SF11">
    <property type="entry name" value="CEREVISIN-RELATED"/>
    <property type="match status" value="1"/>
</dbReference>
<feature type="compositionally biased region" description="Polar residues" evidence="6">
    <location>
        <begin position="178"/>
        <end position="194"/>
    </location>
</feature>
<keyword evidence="4 5" id="KW-0720">Serine protease</keyword>
<dbReference type="Pfam" id="PF00082">
    <property type="entry name" value="Peptidase_S8"/>
    <property type="match status" value="1"/>
</dbReference>
<feature type="chain" id="PRO_5011526078" evidence="7">
    <location>
        <begin position="24"/>
        <end position="531"/>
    </location>
</feature>
<evidence type="ECO:0000256" key="3">
    <source>
        <dbReference type="ARBA" id="ARBA00022801"/>
    </source>
</evidence>
<evidence type="ECO:0000256" key="4">
    <source>
        <dbReference type="ARBA" id="ARBA00022825"/>
    </source>
</evidence>
<keyword evidence="10" id="KW-1185">Reference proteome</keyword>
<evidence type="ECO:0000256" key="1">
    <source>
        <dbReference type="ARBA" id="ARBA00011073"/>
    </source>
</evidence>
<dbReference type="STRING" id="82805.SAMN04487998_1774"/>
<protein>
    <submittedName>
        <fullName evidence="9">Subtilase family protein</fullName>
    </submittedName>
</protein>
<dbReference type="InterPro" id="IPR000209">
    <property type="entry name" value="Peptidase_S8/S53_dom"/>
</dbReference>
<evidence type="ECO:0000256" key="7">
    <source>
        <dbReference type="SAM" id="SignalP"/>
    </source>
</evidence>
<evidence type="ECO:0000256" key="2">
    <source>
        <dbReference type="ARBA" id="ARBA00022670"/>
    </source>
</evidence>
<dbReference type="Gene3D" id="3.40.50.200">
    <property type="entry name" value="Peptidase S8/S53 domain"/>
    <property type="match status" value="1"/>
</dbReference>
<evidence type="ECO:0000259" key="8">
    <source>
        <dbReference type="Pfam" id="PF00082"/>
    </source>
</evidence>
<accession>A0A1I0EBM0</accession>
<dbReference type="OrthoDB" id="9798386at2"/>
<dbReference type="CDD" id="cd00306">
    <property type="entry name" value="Peptidases_S8_S53"/>
    <property type="match status" value="1"/>
</dbReference>
<evidence type="ECO:0000256" key="6">
    <source>
        <dbReference type="SAM" id="MobiDB-lite"/>
    </source>
</evidence>
<feature type="active site" description="Charge relay system" evidence="5">
    <location>
        <position position="301"/>
    </location>
</feature>
<gene>
    <name evidence="9" type="ORF">SAMN04487998_1774</name>
</gene>